<dbReference type="InterPro" id="IPR036271">
    <property type="entry name" value="Tet_transcr_reg_TetR-rel_C_sf"/>
</dbReference>
<dbReference type="SUPFAM" id="SSF48498">
    <property type="entry name" value="Tetracyclin repressor-like, C-terminal domain"/>
    <property type="match status" value="1"/>
</dbReference>
<accession>A0A4Q7U0N2</accession>
<evidence type="ECO:0008006" key="3">
    <source>
        <dbReference type="Google" id="ProtNLM"/>
    </source>
</evidence>
<gene>
    <name evidence="1" type="ORF">EV139_1324</name>
</gene>
<protein>
    <recommendedName>
        <fullName evidence="3">TetR family transcriptional regulator</fullName>
    </recommendedName>
</protein>
<dbReference type="EMBL" id="SHKI01000004">
    <property type="protein sequence ID" value="RZT65902.1"/>
    <property type="molecule type" value="Genomic_DNA"/>
</dbReference>
<sequence>MARPHTPLLSEARILDAVRRLAIDGDFTLAQLARELDVRVSSIYHHVPSKAAIVHLLRRDWITRLRTELGDSLGRDRLTRIVRSYAGFAGEIPALVPSLITEPLHDDELRWLYEELAETLHGLGVPDERLLPLIGSIDAIVIGAAFDLLAPPFQAGEVSAETHPRLTAALATAPEDVDRRAHLFATLDDLIAGLLRGFPAAAESAGPEGPEELERSAG</sequence>
<dbReference type="RefSeq" id="WP_130453559.1">
    <property type="nucleotide sequence ID" value="NZ_QYAG01000001.1"/>
</dbReference>
<comment type="caution">
    <text evidence="1">The sequence shown here is derived from an EMBL/GenBank/DDBJ whole genome shotgun (WGS) entry which is preliminary data.</text>
</comment>
<keyword evidence="2" id="KW-1185">Reference proteome</keyword>
<dbReference type="Gene3D" id="1.10.357.10">
    <property type="entry name" value="Tetracycline Repressor, domain 2"/>
    <property type="match status" value="1"/>
</dbReference>
<organism evidence="1 2">
    <name type="scientific">Leucobacter luti</name>
    <dbReference type="NCBI Taxonomy" id="340320"/>
    <lineage>
        <taxon>Bacteria</taxon>
        <taxon>Bacillati</taxon>
        <taxon>Actinomycetota</taxon>
        <taxon>Actinomycetes</taxon>
        <taxon>Micrococcales</taxon>
        <taxon>Microbacteriaceae</taxon>
        <taxon>Leucobacter</taxon>
    </lineage>
</organism>
<dbReference type="InterPro" id="IPR009057">
    <property type="entry name" value="Homeodomain-like_sf"/>
</dbReference>
<dbReference type="SUPFAM" id="SSF46689">
    <property type="entry name" value="Homeodomain-like"/>
    <property type="match status" value="1"/>
</dbReference>
<reference evidence="1 2" key="1">
    <citation type="journal article" date="2015" name="Stand. Genomic Sci.">
        <title>Genomic Encyclopedia of Bacterial and Archaeal Type Strains, Phase III: the genomes of soil and plant-associated and newly described type strains.</title>
        <authorList>
            <person name="Whitman W.B."/>
            <person name="Woyke T."/>
            <person name="Klenk H.P."/>
            <person name="Zhou Y."/>
            <person name="Lilburn T.G."/>
            <person name="Beck B.J."/>
            <person name="De Vos P."/>
            <person name="Vandamme P."/>
            <person name="Eisen J.A."/>
            <person name="Garrity G."/>
            <person name="Hugenholtz P."/>
            <person name="Kyrpides N.C."/>
        </authorList>
    </citation>
    <scope>NUCLEOTIDE SEQUENCE [LARGE SCALE GENOMIC DNA]</scope>
    <source>
        <strain evidence="1 2">RF6</strain>
    </source>
</reference>
<dbReference type="OrthoDB" id="329481at2"/>
<name>A0A4Q7U0N2_9MICO</name>
<evidence type="ECO:0000313" key="1">
    <source>
        <dbReference type="EMBL" id="RZT65902.1"/>
    </source>
</evidence>
<proteinExistence type="predicted"/>
<dbReference type="Proteomes" id="UP000291832">
    <property type="component" value="Unassembled WGS sequence"/>
</dbReference>
<dbReference type="AlphaFoldDB" id="A0A4Q7U0N2"/>
<evidence type="ECO:0000313" key="2">
    <source>
        <dbReference type="Proteomes" id="UP000291832"/>
    </source>
</evidence>